<dbReference type="EMBL" id="HBJA01128101">
    <property type="protein sequence ID" value="CAE0832838.1"/>
    <property type="molecule type" value="Transcribed_RNA"/>
</dbReference>
<protein>
    <submittedName>
        <fullName evidence="1">Uncharacterized protein</fullName>
    </submittedName>
</protein>
<dbReference type="AlphaFoldDB" id="A0A7S4GD62"/>
<proteinExistence type="predicted"/>
<gene>
    <name evidence="1" type="ORF">EGYM00163_LOCUS44123</name>
</gene>
<evidence type="ECO:0000313" key="1">
    <source>
        <dbReference type="EMBL" id="CAE0832838.1"/>
    </source>
</evidence>
<organism evidence="1">
    <name type="scientific">Eutreptiella gymnastica</name>
    <dbReference type="NCBI Taxonomy" id="73025"/>
    <lineage>
        <taxon>Eukaryota</taxon>
        <taxon>Discoba</taxon>
        <taxon>Euglenozoa</taxon>
        <taxon>Euglenida</taxon>
        <taxon>Spirocuta</taxon>
        <taxon>Euglenophyceae</taxon>
        <taxon>Eutreptiales</taxon>
        <taxon>Eutreptiaceae</taxon>
        <taxon>Eutreptiella</taxon>
    </lineage>
</organism>
<name>A0A7S4GD62_9EUGL</name>
<sequence length="170" mass="17712">MESDAVGLSDPQCGHCGFAAPRGLLPPSIGSSFLPPVAVVSVHCHASGLGAVRRHAVPRGSIACTDERSHCSLGCVLPLRMVVGKKGFGKALHGNGVAKELLSQMETTATNCEFMARQKRPIARLDGVPVAAAKVEALLHRAHGAATSPVLRDWILGRPIPAMPQAPSSM</sequence>
<reference evidence="1" key="1">
    <citation type="submission" date="2021-01" db="EMBL/GenBank/DDBJ databases">
        <authorList>
            <person name="Corre E."/>
            <person name="Pelletier E."/>
            <person name="Niang G."/>
            <person name="Scheremetjew M."/>
            <person name="Finn R."/>
            <person name="Kale V."/>
            <person name="Holt S."/>
            <person name="Cochrane G."/>
            <person name="Meng A."/>
            <person name="Brown T."/>
            <person name="Cohen L."/>
        </authorList>
    </citation>
    <scope>NUCLEOTIDE SEQUENCE</scope>
    <source>
        <strain evidence="1">CCMP1594</strain>
    </source>
</reference>
<accession>A0A7S4GD62</accession>